<evidence type="ECO:0000313" key="2">
    <source>
        <dbReference type="EMBL" id="KAK9083220.1"/>
    </source>
</evidence>
<dbReference type="Proteomes" id="UP001419268">
    <property type="component" value="Unassembled WGS sequence"/>
</dbReference>
<dbReference type="AlphaFoldDB" id="A0AAP0HHX4"/>
<dbReference type="EMBL" id="JBBNAG010000013">
    <property type="protein sequence ID" value="KAK9083220.1"/>
    <property type="molecule type" value="Genomic_DNA"/>
</dbReference>
<gene>
    <name evidence="2" type="ORF">Scep_029691</name>
</gene>
<name>A0AAP0HHX4_9MAGN</name>
<comment type="caution">
    <text evidence="2">The sequence shown here is derived from an EMBL/GenBank/DDBJ whole genome shotgun (WGS) entry which is preliminary data.</text>
</comment>
<proteinExistence type="predicted"/>
<evidence type="ECO:0000256" key="1">
    <source>
        <dbReference type="SAM" id="MobiDB-lite"/>
    </source>
</evidence>
<feature type="compositionally biased region" description="Low complexity" evidence="1">
    <location>
        <begin position="189"/>
        <end position="198"/>
    </location>
</feature>
<feature type="compositionally biased region" description="Basic and acidic residues" evidence="1">
    <location>
        <begin position="17"/>
        <end position="51"/>
    </location>
</feature>
<organism evidence="2 3">
    <name type="scientific">Stephania cephalantha</name>
    <dbReference type="NCBI Taxonomy" id="152367"/>
    <lineage>
        <taxon>Eukaryota</taxon>
        <taxon>Viridiplantae</taxon>
        <taxon>Streptophyta</taxon>
        <taxon>Embryophyta</taxon>
        <taxon>Tracheophyta</taxon>
        <taxon>Spermatophyta</taxon>
        <taxon>Magnoliopsida</taxon>
        <taxon>Ranunculales</taxon>
        <taxon>Menispermaceae</taxon>
        <taxon>Menispermoideae</taxon>
        <taxon>Cissampelideae</taxon>
        <taxon>Stephania</taxon>
    </lineage>
</organism>
<protein>
    <submittedName>
        <fullName evidence="2">Uncharacterized protein</fullName>
    </submittedName>
</protein>
<keyword evidence="3" id="KW-1185">Reference proteome</keyword>
<reference evidence="2 3" key="1">
    <citation type="submission" date="2024-01" db="EMBL/GenBank/DDBJ databases">
        <title>Genome assemblies of Stephania.</title>
        <authorList>
            <person name="Yang L."/>
        </authorList>
    </citation>
    <scope>NUCLEOTIDE SEQUENCE [LARGE SCALE GENOMIC DNA]</scope>
    <source>
        <strain evidence="2">JXDWG</strain>
        <tissue evidence="2">Leaf</tissue>
    </source>
</reference>
<sequence>MFLLCLEFRSARISRTHLDKSKRESDRVGEKKRGKERERERERERDRDRRPSSGSQRLVGRRRCSSVGDDRQRVAGWPAALRGYAEVADQQRSDGSGGGAKSSRTAALAISEPARRAVAAATMQTSERGPAARMMTARCGKPTTAAARSRGAGPQLAGADRRRLDCSGKETVAERQGGGSSDVRQRRPAATGQRVGAAAASARRLRGIDSSAVARCRTDRSSRRGAIRRDSTTCDYEWILKAMARALRSIPWQFLGLKSGSVHVSQPHCSFGAEQLTWRRLIGGEMCNDVLCMESPPRVERWLVESCLKTCLNARDSETWMQEALVWWSCTNRAKVLETANARISRK</sequence>
<evidence type="ECO:0000313" key="3">
    <source>
        <dbReference type="Proteomes" id="UP001419268"/>
    </source>
</evidence>
<feature type="compositionally biased region" description="Basic and acidic residues" evidence="1">
    <location>
        <begin position="159"/>
        <end position="173"/>
    </location>
</feature>
<feature type="region of interest" description="Disordered" evidence="1">
    <location>
        <begin position="17"/>
        <end position="70"/>
    </location>
</feature>
<feature type="region of interest" description="Disordered" evidence="1">
    <location>
        <begin position="142"/>
        <end position="198"/>
    </location>
</feature>
<accession>A0AAP0HHX4</accession>
<feature type="region of interest" description="Disordered" evidence="1">
    <location>
        <begin position="87"/>
        <end position="108"/>
    </location>
</feature>